<reference evidence="2" key="1">
    <citation type="submission" date="2022-11" db="UniProtKB">
        <authorList>
            <consortium name="WormBaseParasite"/>
        </authorList>
    </citation>
    <scope>IDENTIFICATION</scope>
</reference>
<dbReference type="WBParaSite" id="PS1159_v2.g21511.t1">
    <property type="protein sequence ID" value="PS1159_v2.g21511.t1"/>
    <property type="gene ID" value="PS1159_v2.g21511"/>
</dbReference>
<evidence type="ECO:0000313" key="1">
    <source>
        <dbReference type="Proteomes" id="UP000887580"/>
    </source>
</evidence>
<evidence type="ECO:0000313" key="2">
    <source>
        <dbReference type="WBParaSite" id="PS1159_v2.g21511.t1"/>
    </source>
</evidence>
<organism evidence="1 2">
    <name type="scientific">Panagrolaimus sp. PS1159</name>
    <dbReference type="NCBI Taxonomy" id="55785"/>
    <lineage>
        <taxon>Eukaryota</taxon>
        <taxon>Metazoa</taxon>
        <taxon>Ecdysozoa</taxon>
        <taxon>Nematoda</taxon>
        <taxon>Chromadorea</taxon>
        <taxon>Rhabditida</taxon>
        <taxon>Tylenchina</taxon>
        <taxon>Panagrolaimomorpha</taxon>
        <taxon>Panagrolaimoidea</taxon>
        <taxon>Panagrolaimidae</taxon>
        <taxon>Panagrolaimus</taxon>
    </lineage>
</organism>
<dbReference type="Proteomes" id="UP000887580">
    <property type="component" value="Unplaced"/>
</dbReference>
<protein>
    <submittedName>
        <fullName evidence="2">Uncharacterized protein</fullName>
    </submittedName>
</protein>
<name>A0AC35FWF4_9BILA</name>
<proteinExistence type="predicted"/>
<sequence length="187" mass="21088">MGGKILEPPSVRMLFDVEDGYTKFENSAVENLKKIILNHFKIENKSSLLNIFYGPTFNKAKIASLCETLALEASADPIIAGFFYDAGCHLAKMLIAVSKNFDQEMYDIVPVLAIGSVWKSWNLLKPGFLEILNKETIIRRVSIYQLEESPRIGAAVLAAKIKLGENFHSKDFRGKTRLIDEIRNIHQ</sequence>
<accession>A0AC35FWF4</accession>